<feature type="compositionally biased region" description="Low complexity" evidence="1">
    <location>
        <begin position="250"/>
        <end position="274"/>
    </location>
</feature>
<dbReference type="GO" id="GO:1990683">
    <property type="term" value="P:DNA double-strand break attachment to nuclear envelope"/>
    <property type="evidence" value="ECO:0007669"/>
    <property type="project" value="TreeGrafter"/>
</dbReference>
<name>A0AAW0QBR0_9GOBI</name>
<feature type="region of interest" description="Disordered" evidence="1">
    <location>
        <begin position="300"/>
        <end position="325"/>
    </location>
</feature>
<dbReference type="Pfam" id="PF12738">
    <property type="entry name" value="PTCB-BRCT"/>
    <property type="match status" value="1"/>
</dbReference>
<dbReference type="EMBL" id="JBBPFD010000001">
    <property type="protein sequence ID" value="KAK7945295.1"/>
    <property type="molecule type" value="Genomic_DNA"/>
</dbReference>
<protein>
    <recommendedName>
        <fullName evidence="2">BRCT domain-containing protein</fullName>
    </recommendedName>
</protein>
<organism evidence="3 4">
    <name type="scientific">Mugilogobius chulae</name>
    <name type="common">yellowstripe goby</name>
    <dbReference type="NCBI Taxonomy" id="88201"/>
    <lineage>
        <taxon>Eukaryota</taxon>
        <taxon>Metazoa</taxon>
        <taxon>Chordata</taxon>
        <taxon>Craniata</taxon>
        <taxon>Vertebrata</taxon>
        <taxon>Euteleostomi</taxon>
        <taxon>Actinopterygii</taxon>
        <taxon>Neopterygii</taxon>
        <taxon>Teleostei</taxon>
        <taxon>Neoteleostei</taxon>
        <taxon>Acanthomorphata</taxon>
        <taxon>Gobiaria</taxon>
        <taxon>Gobiiformes</taxon>
        <taxon>Gobioidei</taxon>
        <taxon>Gobiidae</taxon>
        <taxon>Gobionellinae</taxon>
        <taxon>Mugilogobius</taxon>
    </lineage>
</organism>
<dbReference type="GO" id="GO:0005634">
    <property type="term" value="C:nucleus"/>
    <property type="evidence" value="ECO:0007669"/>
    <property type="project" value="TreeGrafter"/>
</dbReference>
<dbReference type="InterPro" id="IPR036420">
    <property type="entry name" value="BRCT_dom_sf"/>
</dbReference>
<dbReference type="GO" id="GO:0035361">
    <property type="term" value="C:Cul8-RING ubiquitin ligase complex"/>
    <property type="evidence" value="ECO:0007669"/>
    <property type="project" value="TreeGrafter"/>
</dbReference>
<dbReference type="AlphaFoldDB" id="A0AAW0QBR0"/>
<keyword evidence="4" id="KW-1185">Reference proteome</keyword>
<dbReference type="SMART" id="SM00292">
    <property type="entry name" value="BRCT"/>
    <property type="match status" value="2"/>
</dbReference>
<evidence type="ECO:0000313" key="4">
    <source>
        <dbReference type="Proteomes" id="UP001460270"/>
    </source>
</evidence>
<proteinExistence type="predicted"/>
<dbReference type="CDD" id="cd17714">
    <property type="entry name" value="BRCT_PAXIP1_rpt1"/>
    <property type="match status" value="1"/>
</dbReference>
<feature type="domain" description="BRCT" evidence="2">
    <location>
        <begin position="8"/>
        <end position="93"/>
    </location>
</feature>
<dbReference type="SUPFAM" id="SSF52113">
    <property type="entry name" value="BRCT domain"/>
    <property type="match status" value="2"/>
</dbReference>
<dbReference type="InterPro" id="IPR001357">
    <property type="entry name" value="BRCT_dom"/>
</dbReference>
<dbReference type="Proteomes" id="UP001460270">
    <property type="component" value="Unassembled WGS sequence"/>
</dbReference>
<evidence type="ECO:0000313" key="3">
    <source>
        <dbReference type="EMBL" id="KAK7945295.1"/>
    </source>
</evidence>
<dbReference type="PANTHER" id="PTHR47667">
    <property type="entry name" value="REGULATOR OF TY1 TRANSPOSITION PROTEIN 107"/>
    <property type="match status" value="1"/>
</dbReference>
<dbReference type="PANTHER" id="PTHR47667:SF1">
    <property type="entry name" value="REGULATOR OF TY1 TRANSPOSITION PROTEIN 107"/>
    <property type="match status" value="1"/>
</dbReference>
<feature type="compositionally biased region" description="Basic and acidic residues" evidence="1">
    <location>
        <begin position="216"/>
        <end position="227"/>
    </location>
</feature>
<dbReference type="Gene3D" id="3.40.50.10190">
    <property type="entry name" value="BRCT domain"/>
    <property type="match status" value="2"/>
</dbReference>
<dbReference type="InterPro" id="IPR053036">
    <property type="entry name" value="CellCycle_DNARepair_Reg"/>
</dbReference>
<evidence type="ECO:0000256" key="1">
    <source>
        <dbReference type="SAM" id="MobiDB-lite"/>
    </source>
</evidence>
<feature type="compositionally biased region" description="Acidic residues" evidence="1">
    <location>
        <begin position="171"/>
        <end position="181"/>
    </location>
</feature>
<dbReference type="GO" id="GO:0006302">
    <property type="term" value="P:double-strand break repair"/>
    <property type="evidence" value="ECO:0007669"/>
    <property type="project" value="TreeGrafter"/>
</dbReference>
<comment type="caution">
    <text evidence="3">The sequence shown here is derived from an EMBL/GenBank/DDBJ whole genome shotgun (WGS) entry which is preliminary data.</text>
</comment>
<gene>
    <name evidence="3" type="ORF">WMY93_001023</name>
</gene>
<reference evidence="4" key="1">
    <citation type="submission" date="2024-04" db="EMBL/GenBank/DDBJ databases">
        <title>Salinicola lusitanus LLJ914,a marine bacterium isolated from the Okinawa Trough.</title>
        <authorList>
            <person name="Li J."/>
        </authorList>
    </citation>
    <scope>NUCLEOTIDE SEQUENCE [LARGE SCALE GENOMIC DNA]</scope>
</reference>
<accession>A0AAW0QBR0</accession>
<feature type="compositionally biased region" description="Low complexity" evidence="1">
    <location>
        <begin position="182"/>
        <end position="197"/>
    </location>
</feature>
<feature type="region of interest" description="Disordered" evidence="1">
    <location>
        <begin position="170"/>
        <end position="279"/>
    </location>
</feature>
<sequence>MSDEENKVSEELFKDVKFYVVGDIDQKVVQLLKAGKGKEVSYNALATHIIAEDGDNPEVSESREVFDLPVVKPSWVILSVRCGDLLPVTGFSPESGQIFFGVTACLPRIPEDLNTLWAYVTFHGGNCQLNFNRKVTHLVVKEPKGVKYEYSVKDKSRKDECLYHPRLTYIEPEEQSEEESEQSLSPQRSPDSSSPESSPRRRPGPKKFNSVSPPPRKPERGPERMFDDSDDDSSTEKEGPNLNWTPAEVTPGLGTARRRTGPPGTREPASTAAAGGAGGPGASGMINLCASVPVHAPGAGAVPEGRPAATPMNQAPPPGESSWRYTHESSASSRRFLQVKLPMNQAPLSGKMAHEPGASSWCFFQVNFLMNQVPPPGKTSHEPGTSSS</sequence>
<dbReference type="PROSITE" id="PS50172">
    <property type="entry name" value="BRCT"/>
    <property type="match status" value="1"/>
</dbReference>
<evidence type="ECO:0000259" key="2">
    <source>
        <dbReference type="PROSITE" id="PS50172"/>
    </source>
</evidence>